<dbReference type="EMBL" id="LKBH01000112">
    <property type="protein sequence ID" value="KQB35672.1"/>
    <property type="molecule type" value="Genomic_DNA"/>
</dbReference>
<proteinExistence type="predicted"/>
<dbReference type="AlphaFoldDB" id="A0A0Q0VVK3"/>
<reference evidence="1 2" key="1">
    <citation type="submission" date="2015-09" db="EMBL/GenBank/DDBJ databases">
        <title>Heavy metals and arsenic resistance mechanisms in polyextremophilic archaea of the family Ferroplasmaceae.</title>
        <authorList>
            <person name="Bulaev A.G."/>
            <person name="Kanygina A.V."/>
        </authorList>
    </citation>
    <scope>NUCLEOTIDE SEQUENCE [LARGE SCALE GENOMIC DNA]</scope>
    <source>
        <strain evidence="1 2">BH2</strain>
    </source>
</reference>
<evidence type="ECO:0000313" key="2">
    <source>
        <dbReference type="Proteomes" id="UP000050301"/>
    </source>
</evidence>
<keyword evidence="2" id="KW-1185">Reference proteome</keyword>
<comment type="caution">
    <text evidence="1">The sequence shown here is derived from an EMBL/GenBank/DDBJ whole genome shotgun (WGS) entry which is preliminary data.</text>
</comment>
<dbReference type="Proteomes" id="UP000050301">
    <property type="component" value="Unassembled WGS sequence"/>
</dbReference>
<accession>A0A0Q0VVK3</accession>
<name>A0A0Q0VVK3_9ARCH</name>
<dbReference type="RefSeq" id="WP_055032269.1">
    <property type="nucleotide sequence ID" value="NZ_LKBH01000112.1"/>
</dbReference>
<organism evidence="1 2">
    <name type="scientific">Acidiplasma cupricumulans</name>
    <dbReference type="NCBI Taxonomy" id="312540"/>
    <lineage>
        <taxon>Archaea</taxon>
        <taxon>Methanobacteriati</taxon>
        <taxon>Thermoplasmatota</taxon>
        <taxon>Thermoplasmata</taxon>
        <taxon>Thermoplasmatales</taxon>
        <taxon>Ferroplasmaceae</taxon>
        <taxon>Acidiplasma</taxon>
    </lineage>
</organism>
<dbReference type="InParanoid" id="A0A0Q0VVK3"/>
<evidence type="ECO:0000313" key="1">
    <source>
        <dbReference type="EMBL" id="KQB35672.1"/>
    </source>
</evidence>
<sequence length="59" mass="6906">MDCDDLGYMVIYRRNGTYIEISHDETVNLCKRALEAGIPLPELIKKEVMPDLKLIKFRH</sequence>
<protein>
    <submittedName>
        <fullName evidence="1">Uncharacterized protein</fullName>
    </submittedName>
</protein>
<gene>
    <name evidence="1" type="ORF">AOG55_00050</name>
</gene>